<dbReference type="STRING" id="407821.A0A087TMG7"/>
<evidence type="ECO:0000256" key="5">
    <source>
        <dbReference type="ARBA" id="ARBA00022792"/>
    </source>
</evidence>
<evidence type="ECO:0000256" key="7">
    <source>
        <dbReference type="ARBA" id="ARBA00023128"/>
    </source>
</evidence>
<evidence type="ECO:0000256" key="10">
    <source>
        <dbReference type="ARBA" id="ARBA00031497"/>
    </source>
</evidence>
<evidence type="ECO:0000256" key="1">
    <source>
        <dbReference type="ARBA" id="ARBA00004292"/>
    </source>
</evidence>
<comment type="subcellular location">
    <subcellularLocation>
        <location evidence="1">Mitochondrion inner membrane</location>
        <topology evidence="1">Multi-pass membrane protein</topology>
        <orientation evidence="1">Matrix side</orientation>
    </subcellularLocation>
</comment>
<proteinExistence type="inferred from homology"/>
<dbReference type="AlphaFoldDB" id="A0A087TMG7"/>
<feature type="transmembrane region" description="Helical" evidence="11">
    <location>
        <begin position="119"/>
        <end position="136"/>
    </location>
</feature>
<evidence type="ECO:0000313" key="12">
    <source>
        <dbReference type="EMBL" id="KFM66306.1"/>
    </source>
</evidence>
<protein>
    <recommendedName>
        <fullName evidence="3">NADH dehydrogenase [ubiquinone] 1 alpha subcomplex subunit 11</fullName>
    </recommendedName>
    <alternativeName>
        <fullName evidence="9">Complex I-B14.7</fullName>
    </alternativeName>
    <alternativeName>
        <fullName evidence="10">NADH-ubiquinone oxidoreductase subunit B14.7</fullName>
    </alternativeName>
</protein>
<gene>
    <name evidence="12" type="ORF">X975_20244</name>
</gene>
<evidence type="ECO:0000256" key="3">
    <source>
        <dbReference type="ARBA" id="ARBA00018191"/>
    </source>
</evidence>
<evidence type="ECO:0000256" key="4">
    <source>
        <dbReference type="ARBA" id="ARBA00022692"/>
    </source>
</evidence>
<dbReference type="GO" id="GO:0006120">
    <property type="term" value="P:mitochondrial electron transport, NADH to ubiquinone"/>
    <property type="evidence" value="ECO:0007669"/>
    <property type="project" value="InterPro"/>
</dbReference>
<dbReference type="EMBL" id="KK115896">
    <property type="protein sequence ID" value="KFM66306.1"/>
    <property type="molecule type" value="Genomic_DNA"/>
</dbReference>
<dbReference type="GO" id="GO:0005743">
    <property type="term" value="C:mitochondrial inner membrane"/>
    <property type="evidence" value="ECO:0007669"/>
    <property type="project" value="UniProtKB-SubCell"/>
</dbReference>
<dbReference type="Proteomes" id="UP000054359">
    <property type="component" value="Unassembled WGS sequence"/>
</dbReference>
<accession>A0A087TMG7</accession>
<dbReference type="OMA" id="SIEQGWE"/>
<comment type="similarity">
    <text evidence="2">Belongs to the complex I NDUFA11 subunit family.</text>
</comment>
<feature type="transmembrane region" description="Helical" evidence="11">
    <location>
        <begin position="65"/>
        <end position="86"/>
    </location>
</feature>
<keyword evidence="4 11" id="KW-0812">Transmembrane</keyword>
<evidence type="ECO:0000256" key="8">
    <source>
        <dbReference type="ARBA" id="ARBA00023136"/>
    </source>
</evidence>
<dbReference type="PANTHER" id="PTHR21382:SF1">
    <property type="entry name" value="NADH DEHYDROGENASE [UBIQUINONE] 1 ALPHA SUBCOMPLEX SUBUNIT 11"/>
    <property type="match status" value="1"/>
</dbReference>
<reference evidence="12 13" key="1">
    <citation type="submission" date="2013-11" db="EMBL/GenBank/DDBJ databases">
        <title>Genome sequencing of Stegodyphus mimosarum.</title>
        <authorList>
            <person name="Bechsgaard J."/>
        </authorList>
    </citation>
    <scope>NUCLEOTIDE SEQUENCE [LARGE SCALE GENOMIC DNA]</scope>
</reference>
<keyword evidence="13" id="KW-1185">Reference proteome</keyword>
<keyword evidence="7" id="KW-0496">Mitochondrion</keyword>
<dbReference type="GO" id="GO:0045271">
    <property type="term" value="C:respiratory chain complex I"/>
    <property type="evidence" value="ECO:0007669"/>
    <property type="project" value="InterPro"/>
</dbReference>
<keyword evidence="6 11" id="KW-1133">Transmembrane helix</keyword>
<name>A0A087TMG7_STEMI</name>
<feature type="non-terminal residue" evidence="12">
    <location>
        <position position="168"/>
    </location>
</feature>
<evidence type="ECO:0000256" key="9">
    <source>
        <dbReference type="ARBA" id="ARBA00030608"/>
    </source>
</evidence>
<evidence type="ECO:0000256" key="11">
    <source>
        <dbReference type="SAM" id="Phobius"/>
    </source>
</evidence>
<keyword evidence="8 11" id="KW-0472">Membrane</keyword>
<organism evidence="12 13">
    <name type="scientific">Stegodyphus mimosarum</name>
    <name type="common">African social velvet spider</name>
    <dbReference type="NCBI Taxonomy" id="407821"/>
    <lineage>
        <taxon>Eukaryota</taxon>
        <taxon>Metazoa</taxon>
        <taxon>Ecdysozoa</taxon>
        <taxon>Arthropoda</taxon>
        <taxon>Chelicerata</taxon>
        <taxon>Arachnida</taxon>
        <taxon>Araneae</taxon>
        <taxon>Araneomorphae</taxon>
        <taxon>Entelegynae</taxon>
        <taxon>Eresoidea</taxon>
        <taxon>Eresidae</taxon>
        <taxon>Stegodyphus</taxon>
    </lineage>
</organism>
<evidence type="ECO:0000256" key="6">
    <source>
        <dbReference type="ARBA" id="ARBA00022989"/>
    </source>
</evidence>
<dbReference type="PANTHER" id="PTHR21382">
    <property type="entry name" value="NADH-UBIQUINONE OXIDOREDUCTASE SUBUNIT"/>
    <property type="match status" value="1"/>
</dbReference>
<dbReference type="OrthoDB" id="1913277at2759"/>
<evidence type="ECO:0000256" key="2">
    <source>
        <dbReference type="ARBA" id="ARBA00008699"/>
    </source>
</evidence>
<keyword evidence="12" id="KW-0830">Ubiquinone</keyword>
<keyword evidence="5" id="KW-0999">Mitochondrion inner membrane</keyword>
<evidence type="ECO:0000313" key="13">
    <source>
        <dbReference type="Proteomes" id="UP000054359"/>
    </source>
</evidence>
<sequence length="168" mass="19032">MPPFPKDSNEIFKCYPFYGAPDGEKCLEKTYYYTKYSGLTGAVFSVYEMVFVSKPMTVGKSLARFAHFTLPFAGMGFVFGSTVCLAGQLRKKSDMVNHLLAGMAAGSVWGFKYNRIRPGHVAAVWLGVIAAYFKYFDDHNIPTFRMEPEEFKANYPPLDFSIKFYDDP</sequence>
<dbReference type="InterPro" id="IPR039205">
    <property type="entry name" value="NDUFA11"/>
</dbReference>